<dbReference type="InterPro" id="IPR035069">
    <property type="entry name" value="TTHA1013/TTHA0281-like"/>
</dbReference>
<feature type="non-terminal residue" evidence="1">
    <location>
        <position position="60"/>
    </location>
</feature>
<dbReference type="SUPFAM" id="SSF143100">
    <property type="entry name" value="TTHA1013/TTHA0281-like"/>
    <property type="match status" value="1"/>
</dbReference>
<protein>
    <recommendedName>
        <fullName evidence="2">HicB family protein</fullName>
    </recommendedName>
</protein>
<gene>
    <name evidence="1" type="ORF">S01H1_77896</name>
</gene>
<organism evidence="1">
    <name type="scientific">marine sediment metagenome</name>
    <dbReference type="NCBI Taxonomy" id="412755"/>
    <lineage>
        <taxon>unclassified sequences</taxon>
        <taxon>metagenomes</taxon>
        <taxon>ecological metagenomes</taxon>
    </lineage>
</organism>
<comment type="caution">
    <text evidence="1">The sequence shown here is derived from an EMBL/GenBank/DDBJ whole genome shotgun (WGS) entry which is preliminary data.</text>
</comment>
<accession>X0YXX5</accession>
<evidence type="ECO:0008006" key="2">
    <source>
        <dbReference type="Google" id="ProtNLM"/>
    </source>
</evidence>
<sequence>MIEYKGYTGVFEFDPTIDAFHGRVVGLRDVVTFQGRSLDELRREMAGSVEDYLEFCAGIG</sequence>
<dbReference type="AlphaFoldDB" id="X0YXX5"/>
<dbReference type="EMBL" id="BARS01052387">
    <property type="protein sequence ID" value="GAG53113.1"/>
    <property type="molecule type" value="Genomic_DNA"/>
</dbReference>
<proteinExistence type="predicted"/>
<reference evidence="1" key="1">
    <citation type="journal article" date="2014" name="Front. Microbiol.">
        <title>High frequency of phylogenetically diverse reductive dehalogenase-homologous genes in deep subseafloor sedimentary metagenomes.</title>
        <authorList>
            <person name="Kawai M."/>
            <person name="Futagami T."/>
            <person name="Toyoda A."/>
            <person name="Takaki Y."/>
            <person name="Nishi S."/>
            <person name="Hori S."/>
            <person name="Arai W."/>
            <person name="Tsubouchi T."/>
            <person name="Morono Y."/>
            <person name="Uchiyama I."/>
            <person name="Ito T."/>
            <person name="Fujiyama A."/>
            <person name="Inagaki F."/>
            <person name="Takami H."/>
        </authorList>
    </citation>
    <scope>NUCLEOTIDE SEQUENCE</scope>
    <source>
        <strain evidence="1">Expedition CK06-06</strain>
    </source>
</reference>
<name>X0YXX5_9ZZZZ</name>
<evidence type="ECO:0000313" key="1">
    <source>
        <dbReference type="EMBL" id="GAG53113.1"/>
    </source>
</evidence>